<dbReference type="InterPro" id="IPR036047">
    <property type="entry name" value="F-box-like_dom_sf"/>
</dbReference>
<evidence type="ECO:0000259" key="1">
    <source>
        <dbReference type="PROSITE" id="PS50181"/>
    </source>
</evidence>
<dbReference type="SMART" id="SM00256">
    <property type="entry name" value="FBOX"/>
    <property type="match status" value="1"/>
</dbReference>
<accession>A0ABM0SQR9</accession>
<organism evidence="2 3">
    <name type="scientific">Camelina sativa</name>
    <name type="common">False flax</name>
    <name type="synonym">Myagrum sativum</name>
    <dbReference type="NCBI Taxonomy" id="90675"/>
    <lineage>
        <taxon>Eukaryota</taxon>
        <taxon>Viridiplantae</taxon>
        <taxon>Streptophyta</taxon>
        <taxon>Embryophyta</taxon>
        <taxon>Tracheophyta</taxon>
        <taxon>Spermatophyta</taxon>
        <taxon>Magnoliopsida</taxon>
        <taxon>eudicotyledons</taxon>
        <taxon>Gunneridae</taxon>
        <taxon>Pentapetalae</taxon>
        <taxon>rosids</taxon>
        <taxon>malvids</taxon>
        <taxon>Brassicales</taxon>
        <taxon>Brassicaceae</taxon>
        <taxon>Camelineae</taxon>
        <taxon>Camelina</taxon>
    </lineage>
</organism>
<proteinExistence type="predicted"/>
<reference evidence="3" key="2">
    <citation type="submission" date="2025-08" db="UniProtKB">
        <authorList>
            <consortium name="RefSeq"/>
        </authorList>
    </citation>
    <scope>IDENTIFICATION</scope>
    <source>
        <tissue evidence="3">Leaf</tissue>
    </source>
</reference>
<dbReference type="Pfam" id="PF00646">
    <property type="entry name" value="F-box"/>
    <property type="match status" value="1"/>
</dbReference>
<evidence type="ECO:0000313" key="2">
    <source>
        <dbReference type="Proteomes" id="UP000694864"/>
    </source>
</evidence>
<dbReference type="CDD" id="cd22157">
    <property type="entry name" value="F-box_AtFBW1-like"/>
    <property type="match status" value="1"/>
</dbReference>
<dbReference type="PROSITE" id="PS50181">
    <property type="entry name" value="FBOX"/>
    <property type="match status" value="1"/>
</dbReference>
<gene>
    <name evidence="3" type="primary">LOC104700872</name>
</gene>
<feature type="domain" description="F-box" evidence="1">
    <location>
        <begin position="7"/>
        <end position="53"/>
    </location>
</feature>
<keyword evidence="2" id="KW-1185">Reference proteome</keyword>
<dbReference type="PANTHER" id="PTHR46301:SF77">
    <property type="entry name" value="F-BOX ONLY PROTEIN 6"/>
    <property type="match status" value="1"/>
</dbReference>
<reference evidence="2" key="1">
    <citation type="journal article" date="2014" name="Nat. Commun.">
        <title>The emerging biofuel crop Camelina sativa retains a highly undifferentiated hexaploid genome structure.</title>
        <authorList>
            <person name="Kagale S."/>
            <person name="Koh C."/>
            <person name="Nixon J."/>
            <person name="Bollina V."/>
            <person name="Clarke W.E."/>
            <person name="Tuteja R."/>
            <person name="Spillane C."/>
            <person name="Robinson S.J."/>
            <person name="Links M.G."/>
            <person name="Clarke C."/>
            <person name="Higgins E.E."/>
            <person name="Huebert T."/>
            <person name="Sharpe A.G."/>
            <person name="Parkin I.A."/>
        </authorList>
    </citation>
    <scope>NUCLEOTIDE SEQUENCE [LARGE SCALE GENOMIC DNA]</scope>
    <source>
        <strain evidence="2">cv. DH55</strain>
    </source>
</reference>
<dbReference type="InterPro" id="IPR001810">
    <property type="entry name" value="F-box_dom"/>
</dbReference>
<dbReference type="GeneID" id="104700872"/>
<dbReference type="Pfam" id="PF07734">
    <property type="entry name" value="FBA_1"/>
    <property type="match status" value="1"/>
</dbReference>
<dbReference type="PANTHER" id="PTHR46301">
    <property type="entry name" value="F-BOX/KELCH-REPEAT PROTEIN"/>
    <property type="match status" value="1"/>
</dbReference>
<dbReference type="RefSeq" id="XP_010414776.1">
    <property type="nucleotide sequence ID" value="XM_010416474.2"/>
</dbReference>
<dbReference type="Proteomes" id="UP000694864">
    <property type="component" value="Chromosome 7"/>
</dbReference>
<evidence type="ECO:0000313" key="3">
    <source>
        <dbReference type="RefSeq" id="XP_010414776.1"/>
    </source>
</evidence>
<sequence length="189" mass="22275">MVPKKALMSERQLPSDLEEEILVRVPPLSLVRFRSVCKGWNTLFNDKRFVERNFACGRPEILLKTHSHLYSGTCDGYYLFTYDMDEEYRCLVWNPFLNRAIWISTDETDGYIGGRWMGYDGSRPEKVYKIIGIWNSFELSPEFTTRFAVLSDIATNAWKVFNHTRFEKEEKMLEESESFRVCLNRNPNA</sequence>
<name>A0ABM0SQR9_CAMSA</name>
<protein>
    <submittedName>
        <fullName evidence="3">F-box protein At1g58090</fullName>
    </submittedName>
</protein>
<dbReference type="Gene3D" id="1.20.1280.50">
    <property type="match status" value="1"/>
</dbReference>
<dbReference type="InterPro" id="IPR006527">
    <property type="entry name" value="F-box-assoc_dom_typ1"/>
</dbReference>
<dbReference type="SUPFAM" id="SSF81383">
    <property type="entry name" value="F-box domain"/>
    <property type="match status" value="1"/>
</dbReference>